<gene>
    <name evidence="2" type="ORF">ACFOKF_16640</name>
</gene>
<name>A0ABV7NH55_9SPHN</name>
<reference evidence="3" key="1">
    <citation type="journal article" date="2019" name="Int. J. Syst. Evol. Microbiol.">
        <title>The Global Catalogue of Microorganisms (GCM) 10K type strain sequencing project: providing services to taxonomists for standard genome sequencing and annotation.</title>
        <authorList>
            <consortium name="The Broad Institute Genomics Platform"/>
            <consortium name="The Broad Institute Genome Sequencing Center for Infectious Disease"/>
            <person name="Wu L."/>
            <person name="Ma J."/>
        </authorList>
    </citation>
    <scope>NUCLEOTIDE SEQUENCE [LARGE SCALE GENOMIC DNA]</scope>
    <source>
        <strain evidence="3">CCM 7491</strain>
    </source>
</reference>
<evidence type="ECO:0000313" key="3">
    <source>
        <dbReference type="Proteomes" id="UP001595681"/>
    </source>
</evidence>
<organism evidence="2 3">
    <name type="scientific">Sphingobium rhizovicinum</name>
    <dbReference type="NCBI Taxonomy" id="432308"/>
    <lineage>
        <taxon>Bacteria</taxon>
        <taxon>Pseudomonadati</taxon>
        <taxon>Pseudomonadota</taxon>
        <taxon>Alphaproteobacteria</taxon>
        <taxon>Sphingomonadales</taxon>
        <taxon>Sphingomonadaceae</taxon>
        <taxon>Sphingobium</taxon>
    </lineage>
</organism>
<accession>A0ABV7NH55</accession>
<dbReference type="EMBL" id="JBHRVU010000004">
    <property type="protein sequence ID" value="MFC3442803.1"/>
    <property type="molecule type" value="Genomic_DNA"/>
</dbReference>
<comment type="caution">
    <text evidence="2">The sequence shown here is derived from an EMBL/GenBank/DDBJ whole genome shotgun (WGS) entry which is preliminary data.</text>
</comment>
<feature type="region of interest" description="Disordered" evidence="1">
    <location>
        <begin position="1"/>
        <end position="37"/>
    </location>
</feature>
<proteinExistence type="predicted"/>
<feature type="compositionally biased region" description="Polar residues" evidence="1">
    <location>
        <begin position="1"/>
        <end position="19"/>
    </location>
</feature>
<keyword evidence="3" id="KW-1185">Reference proteome</keyword>
<evidence type="ECO:0000313" key="2">
    <source>
        <dbReference type="EMBL" id="MFC3442803.1"/>
    </source>
</evidence>
<dbReference type="Proteomes" id="UP001595681">
    <property type="component" value="Unassembled WGS sequence"/>
</dbReference>
<evidence type="ECO:0000256" key="1">
    <source>
        <dbReference type="SAM" id="MobiDB-lite"/>
    </source>
</evidence>
<dbReference type="RefSeq" id="WP_380797062.1">
    <property type="nucleotide sequence ID" value="NZ_JBHRVU010000004.1"/>
</dbReference>
<protein>
    <submittedName>
        <fullName evidence="2">Uncharacterized protein</fullName>
    </submittedName>
</protein>
<sequence>MAITQVTCGPVNARTSSGATMPVEPSQPAKKEKLVPGASNQVSTITANAGDFWHVTTDTAIWVKFGATPVATDGDTHFLPAGSTRSFAATGSNEKIAVLAA</sequence>